<sequence length="151" mass="16437">MQQPCEQPTPGLTAAASCGLPLSKEQKLCEQPAPSEEQQLCATRILHLSEEQQLCQQPTPILGAATMKSSNLSSLPQSKEQQPHTACTHPTSSSQGNSLPPSEKQQLHMQLTPVRGAAEVQATCPLSEEQQLHEKTTLYKEQQLHQQPAPV</sequence>
<gene>
    <name evidence="2" type="ORF">mMyoMyo1_011130</name>
</gene>
<comment type="caution">
    <text evidence="2">The sequence shown here is derived from an EMBL/GenBank/DDBJ whole genome shotgun (WGS) entry which is preliminary data.</text>
</comment>
<dbReference type="EMBL" id="JABWUV010000004">
    <property type="protein sequence ID" value="KAF6360178.1"/>
    <property type="molecule type" value="Genomic_DNA"/>
</dbReference>
<evidence type="ECO:0000313" key="2">
    <source>
        <dbReference type="EMBL" id="KAF6360178.1"/>
    </source>
</evidence>
<name>A0A7J7YEF3_MYOMY</name>
<organism evidence="2 3">
    <name type="scientific">Myotis myotis</name>
    <name type="common">Greater mouse-eared bat</name>
    <name type="synonym">Vespertilio myotis</name>
    <dbReference type="NCBI Taxonomy" id="51298"/>
    <lineage>
        <taxon>Eukaryota</taxon>
        <taxon>Metazoa</taxon>
        <taxon>Chordata</taxon>
        <taxon>Craniata</taxon>
        <taxon>Vertebrata</taxon>
        <taxon>Euteleostomi</taxon>
        <taxon>Mammalia</taxon>
        <taxon>Eutheria</taxon>
        <taxon>Laurasiatheria</taxon>
        <taxon>Chiroptera</taxon>
        <taxon>Yangochiroptera</taxon>
        <taxon>Vespertilionidae</taxon>
        <taxon>Myotis</taxon>
    </lineage>
</organism>
<protein>
    <submittedName>
        <fullName evidence="2">Uncharacterized protein</fullName>
    </submittedName>
</protein>
<evidence type="ECO:0000313" key="3">
    <source>
        <dbReference type="Proteomes" id="UP000527355"/>
    </source>
</evidence>
<keyword evidence="3" id="KW-1185">Reference proteome</keyword>
<proteinExistence type="predicted"/>
<reference evidence="2 3" key="1">
    <citation type="journal article" date="2020" name="Nature">
        <title>Six reference-quality genomes reveal evolution of bat adaptations.</title>
        <authorList>
            <person name="Jebb D."/>
            <person name="Huang Z."/>
            <person name="Pippel M."/>
            <person name="Hughes G.M."/>
            <person name="Lavrichenko K."/>
            <person name="Devanna P."/>
            <person name="Winkler S."/>
            <person name="Jermiin L.S."/>
            <person name="Skirmuntt E.C."/>
            <person name="Katzourakis A."/>
            <person name="Burkitt-Gray L."/>
            <person name="Ray D.A."/>
            <person name="Sullivan K.A.M."/>
            <person name="Roscito J.G."/>
            <person name="Kirilenko B.M."/>
            <person name="Davalos L.M."/>
            <person name="Corthals A.P."/>
            <person name="Power M.L."/>
            <person name="Jones G."/>
            <person name="Ransome R.D."/>
            <person name="Dechmann D.K.N."/>
            <person name="Locatelli A.G."/>
            <person name="Puechmaille S.J."/>
            <person name="Fedrigo O."/>
            <person name="Jarvis E.D."/>
            <person name="Hiller M."/>
            <person name="Vernes S.C."/>
            <person name="Myers E.W."/>
            <person name="Teeling E.C."/>
        </authorList>
    </citation>
    <scope>NUCLEOTIDE SEQUENCE [LARGE SCALE GENOMIC DNA]</scope>
    <source>
        <strain evidence="2">MMyoMyo1</strain>
        <tissue evidence="2">Flight muscle</tissue>
    </source>
</reference>
<dbReference type="AlphaFoldDB" id="A0A7J7YEF3"/>
<accession>A0A7J7YEF3</accession>
<evidence type="ECO:0000256" key="1">
    <source>
        <dbReference type="SAM" id="MobiDB-lite"/>
    </source>
</evidence>
<dbReference type="Proteomes" id="UP000527355">
    <property type="component" value="Unassembled WGS sequence"/>
</dbReference>
<feature type="region of interest" description="Disordered" evidence="1">
    <location>
        <begin position="67"/>
        <end position="108"/>
    </location>
</feature>